<reference evidence="2 3" key="1">
    <citation type="submission" date="2016-10" db="EMBL/GenBank/DDBJ databases">
        <authorList>
            <person name="de Groot N.N."/>
        </authorList>
    </citation>
    <scope>NUCLEOTIDE SEQUENCE [LARGE SCALE GENOMIC DNA]</scope>
    <source>
        <strain evidence="2 3">DSM 15230</strain>
    </source>
</reference>
<evidence type="ECO:0000259" key="1">
    <source>
        <dbReference type="Pfam" id="PF20038"/>
    </source>
</evidence>
<protein>
    <recommendedName>
        <fullName evidence="1">Helix-turn-helix domain-containing protein</fullName>
    </recommendedName>
</protein>
<dbReference type="EMBL" id="FMXA01000019">
    <property type="protein sequence ID" value="SDA56866.1"/>
    <property type="molecule type" value="Genomic_DNA"/>
</dbReference>
<proteinExistence type="predicted"/>
<sequence>MKLYTLGPDHTMCGQAFTSYLLGKLPPCTLVAQGMSLYFTEVVPDSLPKSIVEMTEGPLHSVRSDEPEGKTRLAWREYLAHHHLPPRVQVLAMPDGAVVVPVGTVDVSEAQEIVFSNPLLDVLTAKEVADTYALPVKKVEADILNPDSPFAKGETRKSGREWLIIRQAASRVYAGKTETVPARNPLLCSFTTVEAAELWNRSSGEVRSAAAGAGHRAARMDDNDRRQAGRTWLVNYSAMERLYGTPNAEEWNKMIGLMSHYSSNKS</sequence>
<keyword evidence="3" id="KW-1185">Reference proteome</keyword>
<gene>
    <name evidence="2" type="ORF">SAMN02910343_01356</name>
</gene>
<feature type="domain" description="Helix-turn-helix" evidence="1">
    <location>
        <begin position="190"/>
        <end position="245"/>
    </location>
</feature>
<evidence type="ECO:0000313" key="2">
    <source>
        <dbReference type="EMBL" id="SDA56866.1"/>
    </source>
</evidence>
<dbReference type="OrthoDB" id="1634033at2"/>
<dbReference type="Pfam" id="PF20038">
    <property type="entry name" value="HTH_59"/>
    <property type="match status" value="2"/>
</dbReference>
<evidence type="ECO:0000313" key="3">
    <source>
        <dbReference type="Proteomes" id="UP000199689"/>
    </source>
</evidence>
<dbReference type="Proteomes" id="UP000199689">
    <property type="component" value="Unassembled WGS sequence"/>
</dbReference>
<dbReference type="InterPro" id="IPR045403">
    <property type="entry name" value="HTH_59_Firmicutes_type"/>
</dbReference>
<dbReference type="AlphaFoldDB" id="A0A1G5WGM5"/>
<accession>A0A1G5WGM5</accession>
<feature type="domain" description="Helix-turn-helix" evidence="1">
    <location>
        <begin position="119"/>
        <end position="176"/>
    </location>
</feature>
<organism evidence="2 3">
    <name type="scientific">Allisonella histaminiformans</name>
    <dbReference type="NCBI Taxonomy" id="209880"/>
    <lineage>
        <taxon>Bacteria</taxon>
        <taxon>Bacillati</taxon>
        <taxon>Bacillota</taxon>
        <taxon>Negativicutes</taxon>
        <taxon>Veillonellales</taxon>
        <taxon>Veillonellaceae</taxon>
        <taxon>Allisonella</taxon>
    </lineage>
</organism>
<name>A0A1G5WGM5_9FIRM</name>
<dbReference type="STRING" id="209880.SAMN02910343_01356"/>
<dbReference type="GeneID" id="87756360"/>
<dbReference type="RefSeq" id="WP_091365153.1">
    <property type="nucleotide sequence ID" value="NZ_FMXA01000019.1"/>
</dbReference>